<dbReference type="EMBL" id="RYZH01000013">
    <property type="protein sequence ID" value="RUL88184.1"/>
    <property type="molecule type" value="Genomic_DNA"/>
</dbReference>
<sequence>MRSRWVLPLALLFVLIALESGLRIWRGPRVQVVIENRTGHPIRALSVGTPDRQRSVPTLADGGRLTLDALASEEAPLLVSYRDSEGRPQSLELSSFEGKRLLDEGLRLGVVLLPDGLVADENEDSPTPSAGLKRWLANVSPVIQPFPF</sequence>
<name>A0A432ML82_9BACT</name>
<reference evidence="1 2" key="2">
    <citation type="submission" date="2019-01" db="EMBL/GenBank/DDBJ databases">
        <title>Tautonia sociabilis, a novel thermotolerant planctomycete of Isosphaeraceae family, isolated from a 4000 m deep subterranean habitat.</title>
        <authorList>
            <person name="Kovaleva O.L."/>
            <person name="Elcheninov A.G."/>
            <person name="Van Heerden E."/>
            <person name="Toshchakov S.V."/>
            <person name="Novikov A."/>
            <person name="Bonch-Osmolovskaya E.A."/>
            <person name="Kublanov I.V."/>
        </authorList>
    </citation>
    <scope>NUCLEOTIDE SEQUENCE [LARGE SCALE GENOMIC DNA]</scope>
    <source>
        <strain evidence="1 2">GM2012</strain>
    </source>
</reference>
<proteinExistence type="predicted"/>
<dbReference type="Proteomes" id="UP000280296">
    <property type="component" value="Unassembled WGS sequence"/>
</dbReference>
<keyword evidence="2" id="KW-1185">Reference proteome</keyword>
<protein>
    <submittedName>
        <fullName evidence="1">Uncharacterized protein</fullName>
    </submittedName>
</protein>
<evidence type="ECO:0000313" key="2">
    <source>
        <dbReference type="Proteomes" id="UP000280296"/>
    </source>
</evidence>
<reference evidence="1 2" key="1">
    <citation type="submission" date="2018-12" db="EMBL/GenBank/DDBJ databases">
        <authorList>
            <person name="Toschakov S.V."/>
        </authorList>
    </citation>
    <scope>NUCLEOTIDE SEQUENCE [LARGE SCALE GENOMIC DNA]</scope>
    <source>
        <strain evidence="1 2">GM2012</strain>
    </source>
</reference>
<gene>
    <name evidence="1" type="ORF">TsocGM_08590</name>
</gene>
<organism evidence="1 2">
    <name type="scientific">Tautonia sociabilis</name>
    <dbReference type="NCBI Taxonomy" id="2080755"/>
    <lineage>
        <taxon>Bacteria</taxon>
        <taxon>Pseudomonadati</taxon>
        <taxon>Planctomycetota</taxon>
        <taxon>Planctomycetia</taxon>
        <taxon>Isosphaerales</taxon>
        <taxon>Isosphaeraceae</taxon>
        <taxon>Tautonia</taxon>
    </lineage>
</organism>
<dbReference type="AlphaFoldDB" id="A0A432ML82"/>
<dbReference type="OrthoDB" id="291626at2"/>
<dbReference type="RefSeq" id="WP_126724894.1">
    <property type="nucleotide sequence ID" value="NZ_RYZH01000013.1"/>
</dbReference>
<evidence type="ECO:0000313" key="1">
    <source>
        <dbReference type="EMBL" id="RUL88184.1"/>
    </source>
</evidence>
<accession>A0A432ML82</accession>
<comment type="caution">
    <text evidence="1">The sequence shown here is derived from an EMBL/GenBank/DDBJ whole genome shotgun (WGS) entry which is preliminary data.</text>
</comment>